<dbReference type="Proteomes" id="UP000191285">
    <property type="component" value="Unassembled WGS sequence"/>
</dbReference>
<name>A0A1V6TIJ8_9EURO</name>
<feature type="region of interest" description="Disordered" evidence="1">
    <location>
        <begin position="253"/>
        <end position="328"/>
    </location>
</feature>
<feature type="compositionally biased region" description="Basic residues" evidence="1">
    <location>
        <begin position="319"/>
        <end position="328"/>
    </location>
</feature>
<evidence type="ECO:0008006" key="4">
    <source>
        <dbReference type="Google" id="ProtNLM"/>
    </source>
</evidence>
<feature type="compositionally biased region" description="Polar residues" evidence="1">
    <location>
        <begin position="253"/>
        <end position="272"/>
    </location>
</feature>
<evidence type="ECO:0000256" key="1">
    <source>
        <dbReference type="SAM" id="MobiDB-lite"/>
    </source>
</evidence>
<sequence>MAKDSLKIRLGDVTILKKLKESQFSVIFKVRLRDTICVMKVWPGHTPSKFDSPETRGGPFRMELKAYRRLKAKGFCERREIPDFYGAITNIQLALWPKLRDSIGYPTLKVFDKQKNPPNAIFIEYIPDCEQISLSNFSRQYLLELRRILTEIHLAGVLHHDPAPKNMMISRKQKRVFWMDFDRAQTCGKRISKRHQSWFENEDALVDEFMEFLTQDHERGELKLAWSFYYDGMHPEHYTELQRDYRAQQEVGNTFPTTQPNNSSIAQVSPPESSLKRKLREEDTEQEHAGQEHAGQDSARDEETGRVEADQKDTTPEHVHKKRTVDKK</sequence>
<proteinExistence type="predicted"/>
<dbReference type="PANTHER" id="PTHR37171">
    <property type="entry name" value="SERINE/THREONINE-PROTEIN KINASE YRZF-RELATED"/>
    <property type="match status" value="1"/>
</dbReference>
<organism evidence="2 3">
    <name type="scientific">Penicillium steckii</name>
    <dbReference type="NCBI Taxonomy" id="303698"/>
    <lineage>
        <taxon>Eukaryota</taxon>
        <taxon>Fungi</taxon>
        <taxon>Dikarya</taxon>
        <taxon>Ascomycota</taxon>
        <taxon>Pezizomycotina</taxon>
        <taxon>Eurotiomycetes</taxon>
        <taxon>Eurotiomycetidae</taxon>
        <taxon>Eurotiales</taxon>
        <taxon>Aspergillaceae</taxon>
        <taxon>Penicillium</taxon>
    </lineage>
</organism>
<gene>
    <name evidence="2" type="ORF">PENSTE_c006G09841</name>
</gene>
<dbReference type="STRING" id="303698.A0A1V6TIJ8"/>
<accession>A0A1V6TIJ8</accession>
<dbReference type="AlphaFoldDB" id="A0A1V6TIJ8"/>
<dbReference type="PANTHER" id="PTHR37171:SF1">
    <property type="entry name" value="SERINE_THREONINE-PROTEIN KINASE YRZF-RELATED"/>
    <property type="match status" value="1"/>
</dbReference>
<dbReference type="Gene3D" id="1.10.510.10">
    <property type="entry name" value="Transferase(Phosphotransferase) domain 1"/>
    <property type="match status" value="1"/>
</dbReference>
<dbReference type="InterPro" id="IPR052396">
    <property type="entry name" value="Meiotic_Drive_Suppr_Kinase"/>
</dbReference>
<dbReference type="InterPro" id="IPR011009">
    <property type="entry name" value="Kinase-like_dom_sf"/>
</dbReference>
<keyword evidence="3" id="KW-1185">Reference proteome</keyword>
<protein>
    <recommendedName>
        <fullName evidence="4">Protein kinase domain-containing protein</fullName>
    </recommendedName>
</protein>
<comment type="caution">
    <text evidence="2">The sequence shown here is derived from an EMBL/GenBank/DDBJ whole genome shotgun (WGS) entry which is preliminary data.</text>
</comment>
<dbReference type="OrthoDB" id="4185642at2759"/>
<feature type="compositionally biased region" description="Basic and acidic residues" evidence="1">
    <location>
        <begin position="286"/>
        <end position="318"/>
    </location>
</feature>
<dbReference type="SUPFAM" id="SSF56112">
    <property type="entry name" value="Protein kinase-like (PK-like)"/>
    <property type="match status" value="1"/>
</dbReference>
<dbReference type="EMBL" id="MLKD01000006">
    <property type="protein sequence ID" value="OQE25393.1"/>
    <property type="molecule type" value="Genomic_DNA"/>
</dbReference>
<evidence type="ECO:0000313" key="2">
    <source>
        <dbReference type="EMBL" id="OQE25393.1"/>
    </source>
</evidence>
<reference evidence="3" key="1">
    <citation type="journal article" date="2017" name="Nat. Microbiol.">
        <title>Global analysis of biosynthetic gene clusters reveals vast potential of secondary metabolite production in Penicillium species.</title>
        <authorList>
            <person name="Nielsen J.C."/>
            <person name="Grijseels S."/>
            <person name="Prigent S."/>
            <person name="Ji B."/>
            <person name="Dainat J."/>
            <person name="Nielsen K.F."/>
            <person name="Frisvad J.C."/>
            <person name="Workman M."/>
            <person name="Nielsen J."/>
        </authorList>
    </citation>
    <scope>NUCLEOTIDE SEQUENCE [LARGE SCALE GENOMIC DNA]</scope>
    <source>
        <strain evidence="3">IBT 24891</strain>
    </source>
</reference>
<evidence type="ECO:0000313" key="3">
    <source>
        <dbReference type="Proteomes" id="UP000191285"/>
    </source>
</evidence>